<evidence type="ECO:0000256" key="5">
    <source>
        <dbReference type="ARBA" id="ARBA00022801"/>
    </source>
</evidence>
<evidence type="ECO:0000256" key="6">
    <source>
        <dbReference type="ARBA" id="ARBA00022960"/>
    </source>
</evidence>
<keyword evidence="4" id="KW-0808">Transferase</keyword>
<feature type="chain" id="PRO_5016051490" evidence="10">
    <location>
        <begin position="24"/>
        <end position="229"/>
    </location>
</feature>
<reference evidence="12 13" key="1">
    <citation type="submission" date="2017-08" db="EMBL/GenBank/DDBJ databases">
        <title>Infants hospitalized years apart are colonized by the same room-sourced microbial strains.</title>
        <authorList>
            <person name="Brooks B."/>
            <person name="Olm M.R."/>
            <person name="Firek B.A."/>
            <person name="Baker R."/>
            <person name="Thomas B.C."/>
            <person name="Morowitz M.J."/>
            <person name="Banfield J.F."/>
        </authorList>
    </citation>
    <scope>NUCLEOTIDE SEQUENCE [LARGE SCALE GENOMIC DNA]</scope>
    <source>
        <strain evidence="12">S2_005_002_R2_34</strain>
    </source>
</reference>
<dbReference type="Proteomes" id="UP000249185">
    <property type="component" value="Unassembled WGS sequence"/>
</dbReference>
<evidence type="ECO:0000256" key="4">
    <source>
        <dbReference type="ARBA" id="ARBA00022679"/>
    </source>
</evidence>
<comment type="pathway">
    <text evidence="1 9">Cell wall biogenesis; peptidoglycan biosynthesis.</text>
</comment>
<dbReference type="EMBL" id="QFPW01000001">
    <property type="protein sequence ID" value="PZQ52634.1"/>
    <property type="molecule type" value="Genomic_DNA"/>
</dbReference>
<evidence type="ECO:0000256" key="10">
    <source>
        <dbReference type="SAM" id="SignalP"/>
    </source>
</evidence>
<feature type="active site" description="Nucleophile" evidence="9">
    <location>
        <position position="205"/>
    </location>
</feature>
<name>A0A2W5NHV9_RHOSU</name>
<dbReference type="SUPFAM" id="SSF141523">
    <property type="entry name" value="L,D-transpeptidase catalytic domain-like"/>
    <property type="match status" value="1"/>
</dbReference>
<proteinExistence type="inferred from homology"/>
<evidence type="ECO:0000256" key="2">
    <source>
        <dbReference type="ARBA" id="ARBA00005992"/>
    </source>
</evidence>
<feature type="signal peptide" evidence="10">
    <location>
        <begin position="1"/>
        <end position="23"/>
    </location>
</feature>
<dbReference type="InterPro" id="IPR005490">
    <property type="entry name" value="LD_TPept_cat_dom"/>
</dbReference>
<dbReference type="PROSITE" id="PS51257">
    <property type="entry name" value="PROKAR_LIPOPROTEIN"/>
    <property type="match status" value="1"/>
</dbReference>
<dbReference type="AlphaFoldDB" id="A0A2W5NHV9"/>
<dbReference type="PANTHER" id="PTHR30582">
    <property type="entry name" value="L,D-TRANSPEPTIDASE"/>
    <property type="match status" value="1"/>
</dbReference>
<sequence>MIAFSRPGALAALLSILTGLALAACAPLPETAAVVPADGAAPASARPGEEPVDPALYASRSDGTWTLPAIDVAAFPPGLLRHSVPYAGDEAPGSIVIDTKGPFLYFIEPEGRAIRYGIAIGREGFGWTGEGVIARTAHWPRWTPPPEMIERDPSLGRWAGGMPGGPRNPLGARALYIYFDGVDSGFRVHGTNEPKSIGWAASSGCFRMLNQDVIDLYQRVAIGAPVKVI</sequence>
<gene>
    <name evidence="12" type="ORF">DI556_03030</name>
</gene>
<keyword evidence="6 9" id="KW-0133">Cell shape</keyword>
<dbReference type="GO" id="GO:0071972">
    <property type="term" value="F:peptidoglycan L,D-transpeptidase activity"/>
    <property type="evidence" value="ECO:0007669"/>
    <property type="project" value="TreeGrafter"/>
</dbReference>
<accession>A0A2W5NHV9</accession>
<comment type="similarity">
    <text evidence="2">Belongs to the YkuD family.</text>
</comment>
<feature type="active site" description="Proton donor/acceptor" evidence="9">
    <location>
        <position position="189"/>
    </location>
</feature>
<dbReference type="GO" id="GO:0008360">
    <property type="term" value="P:regulation of cell shape"/>
    <property type="evidence" value="ECO:0007669"/>
    <property type="project" value="UniProtKB-UniRule"/>
</dbReference>
<evidence type="ECO:0000313" key="13">
    <source>
        <dbReference type="Proteomes" id="UP000249185"/>
    </source>
</evidence>
<comment type="caution">
    <text evidence="12">The sequence shown here is derived from an EMBL/GenBank/DDBJ whole genome shotgun (WGS) entry which is preliminary data.</text>
</comment>
<evidence type="ECO:0000256" key="1">
    <source>
        <dbReference type="ARBA" id="ARBA00004752"/>
    </source>
</evidence>
<dbReference type="GO" id="GO:0005576">
    <property type="term" value="C:extracellular region"/>
    <property type="evidence" value="ECO:0007669"/>
    <property type="project" value="TreeGrafter"/>
</dbReference>
<keyword evidence="3" id="KW-0328">Glycosyltransferase</keyword>
<protein>
    <submittedName>
        <fullName evidence="12">L,D-transpeptidase</fullName>
    </submittedName>
</protein>
<dbReference type="GO" id="GO:0071555">
    <property type="term" value="P:cell wall organization"/>
    <property type="evidence" value="ECO:0007669"/>
    <property type="project" value="UniProtKB-UniRule"/>
</dbReference>
<dbReference type="InterPro" id="IPR050979">
    <property type="entry name" value="LD-transpeptidase"/>
</dbReference>
<dbReference type="GO" id="GO:0018104">
    <property type="term" value="P:peptidoglycan-protein cross-linking"/>
    <property type="evidence" value="ECO:0007669"/>
    <property type="project" value="TreeGrafter"/>
</dbReference>
<evidence type="ECO:0000256" key="7">
    <source>
        <dbReference type="ARBA" id="ARBA00022984"/>
    </source>
</evidence>
<evidence type="ECO:0000313" key="12">
    <source>
        <dbReference type="EMBL" id="PZQ52634.1"/>
    </source>
</evidence>
<organism evidence="12 13">
    <name type="scientific">Rhodovulum sulfidophilum</name>
    <name type="common">Rhodobacter sulfidophilus</name>
    <dbReference type="NCBI Taxonomy" id="35806"/>
    <lineage>
        <taxon>Bacteria</taxon>
        <taxon>Pseudomonadati</taxon>
        <taxon>Pseudomonadota</taxon>
        <taxon>Alphaproteobacteria</taxon>
        <taxon>Rhodobacterales</taxon>
        <taxon>Paracoccaceae</taxon>
        <taxon>Rhodovulum</taxon>
    </lineage>
</organism>
<evidence type="ECO:0000259" key="11">
    <source>
        <dbReference type="PROSITE" id="PS52029"/>
    </source>
</evidence>
<evidence type="ECO:0000256" key="8">
    <source>
        <dbReference type="ARBA" id="ARBA00023316"/>
    </source>
</evidence>
<dbReference type="PROSITE" id="PS52029">
    <property type="entry name" value="LD_TPASE"/>
    <property type="match status" value="1"/>
</dbReference>
<feature type="domain" description="L,D-TPase catalytic" evidence="11">
    <location>
        <begin position="93"/>
        <end position="229"/>
    </location>
</feature>
<keyword evidence="5" id="KW-0378">Hydrolase</keyword>
<dbReference type="UniPathway" id="UPA00219"/>
<dbReference type="FunFam" id="2.40.440.10:FF:000002">
    <property type="entry name" value="L,D-transpeptidase ErfK/SrfK"/>
    <property type="match status" value="1"/>
</dbReference>
<keyword evidence="8 9" id="KW-0961">Cell wall biogenesis/degradation</keyword>
<dbReference type="Pfam" id="PF03734">
    <property type="entry name" value="YkuD"/>
    <property type="match status" value="1"/>
</dbReference>
<keyword evidence="10" id="KW-0732">Signal</keyword>
<evidence type="ECO:0000256" key="9">
    <source>
        <dbReference type="PROSITE-ProRule" id="PRU01373"/>
    </source>
</evidence>
<dbReference type="CDD" id="cd16913">
    <property type="entry name" value="YkuD_like"/>
    <property type="match status" value="1"/>
</dbReference>
<dbReference type="InterPro" id="IPR038063">
    <property type="entry name" value="Transpep_catalytic_dom"/>
</dbReference>
<dbReference type="PANTHER" id="PTHR30582:SF24">
    <property type="entry name" value="L,D-TRANSPEPTIDASE ERFK_SRFK-RELATED"/>
    <property type="match status" value="1"/>
</dbReference>
<evidence type="ECO:0000256" key="3">
    <source>
        <dbReference type="ARBA" id="ARBA00022676"/>
    </source>
</evidence>
<dbReference type="Gene3D" id="2.40.440.10">
    <property type="entry name" value="L,D-transpeptidase catalytic domain-like"/>
    <property type="match status" value="1"/>
</dbReference>
<dbReference type="GO" id="GO:0016757">
    <property type="term" value="F:glycosyltransferase activity"/>
    <property type="evidence" value="ECO:0007669"/>
    <property type="project" value="UniProtKB-KW"/>
</dbReference>
<keyword evidence="7 9" id="KW-0573">Peptidoglycan synthesis</keyword>